<evidence type="ECO:0000313" key="1">
    <source>
        <dbReference type="EMBL" id="KAG0468670.1"/>
    </source>
</evidence>
<organism evidence="1 2">
    <name type="scientific">Vanilla planifolia</name>
    <name type="common">Vanilla</name>
    <dbReference type="NCBI Taxonomy" id="51239"/>
    <lineage>
        <taxon>Eukaryota</taxon>
        <taxon>Viridiplantae</taxon>
        <taxon>Streptophyta</taxon>
        <taxon>Embryophyta</taxon>
        <taxon>Tracheophyta</taxon>
        <taxon>Spermatophyta</taxon>
        <taxon>Magnoliopsida</taxon>
        <taxon>Liliopsida</taxon>
        <taxon>Asparagales</taxon>
        <taxon>Orchidaceae</taxon>
        <taxon>Vanilloideae</taxon>
        <taxon>Vanilleae</taxon>
        <taxon>Vanilla</taxon>
    </lineage>
</organism>
<name>A0A835UQ64_VANPL</name>
<comment type="caution">
    <text evidence="1">The sequence shown here is derived from an EMBL/GenBank/DDBJ whole genome shotgun (WGS) entry which is preliminary data.</text>
</comment>
<accession>A0A835UQ64</accession>
<reference evidence="1 2" key="1">
    <citation type="journal article" date="2020" name="Nat. Food">
        <title>A phased Vanilla planifolia genome enables genetic improvement of flavour and production.</title>
        <authorList>
            <person name="Hasing T."/>
            <person name="Tang H."/>
            <person name="Brym M."/>
            <person name="Khazi F."/>
            <person name="Huang T."/>
            <person name="Chambers A.H."/>
        </authorList>
    </citation>
    <scope>NUCLEOTIDE SEQUENCE [LARGE SCALE GENOMIC DNA]</scope>
    <source>
        <tissue evidence="1">Leaf</tissue>
    </source>
</reference>
<proteinExistence type="predicted"/>
<sequence>MVGLPRVNARRLKVQWPLTAEVIAVPTRPRRLTGLTGSAIKFHTRSRPGSHHYLGHTSAATPPRGTVILILTGVTPVRRWLRRVCEGAEGSCY</sequence>
<dbReference type="Proteomes" id="UP000639772">
    <property type="component" value="Chromosome 9"/>
</dbReference>
<protein>
    <submittedName>
        <fullName evidence="1">Uncharacterized protein</fullName>
    </submittedName>
</protein>
<gene>
    <name evidence="1" type="ORF">HPP92_017998</name>
</gene>
<dbReference type="EMBL" id="JADCNM010000009">
    <property type="protein sequence ID" value="KAG0468670.1"/>
    <property type="molecule type" value="Genomic_DNA"/>
</dbReference>
<evidence type="ECO:0000313" key="2">
    <source>
        <dbReference type="Proteomes" id="UP000639772"/>
    </source>
</evidence>
<dbReference type="AlphaFoldDB" id="A0A835UQ64"/>